<reference evidence="2" key="1">
    <citation type="submission" date="2019-05" db="EMBL/GenBank/DDBJ databases">
        <title>Whole genome sequencing of Pseudanabaena catenata USMAC16.</title>
        <authorList>
            <person name="Khan Z."/>
            <person name="Omar W.M."/>
            <person name="Convey P."/>
            <person name="Merican F."/>
            <person name="Najimudin N."/>
        </authorList>
    </citation>
    <scope>NUCLEOTIDE SEQUENCE</scope>
    <source>
        <strain evidence="2">USMAC16</strain>
    </source>
</reference>
<dbReference type="Pfam" id="PF04255">
    <property type="entry name" value="DUF433"/>
    <property type="match status" value="1"/>
</dbReference>
<evidence type="ECO:0000313" key="3">
    <source>
        <dbReference type="Proteomes" id="UP001152872"/>
    </source>
</evidence>
<protein>
    <submittedName>
        <fullName evidence="2">DUF433 domain-containing protein</fullName>
    </submittedName>
</protein>
<dbReference type="SUPFAM" id="SSF46689">
    <property type="entry name" value="Homeodomain-like"/>
    <property type="match status" value="1"/>
</dbReference>
<dbReference type="EMBL" id="VBTY01000026">
    <property type="protein sequence ID" value="MDG3493909.1"/>
    <property type="molecule type" value="Genomic_DNA"/>
</dbReference>
<dbReference type="AlphaFoldDB" id="A0A9X4M6S3"/>
<dbReference type="Proteomes" id="UP001152872">
    <property type="component" value="Unassembled WGS sequence"/>
</dbReference>
<name>A0A9X4M6S3_9CYAN</name>
<evidence type="ECO:0000259" key="1">
    <source>
        <dbReference type="Pfam" id="PF21321"/>
    </source>
</evidence>
<dbReference type="RefSeq" id="WP_009625965.1">
    <property type="nucleotide sequence ID" value="NZ_VBTY01000026.1"/>
</dbReference>
<dbReference type="InterPro" id="IPR036388">
    <property type="entry name" value="WH-like_DNA-bd_sf"/>
</dbReference>
<accession>A0A9X4M6S3</accession>
<comment type="caution">
    <text evidence="2">The sequence shown here is derived from an EMBL/GenBank/DDBJ whole genome shotgun (WGS) entry which is preliminary data.</text>
</comment>
<dbReference type="Pfam" id="PF21321">
    <property type="entry name" value="HTH_66"/>
    <property type="match status" value="1"/>
</dbReference>
<gene>
    <name evidence="2" type="ORF">FEV09_05000</name>
</gene>
<evidence type="ECO:0000313" key="2">
    <source>
        <dbReference type="EMBL" id="MDG3493909.1"/>
    </source>
</evidence>
<sequence>MGLTDTNIQNTPLYPVVNASRYLRIPLGTMQAWLRGRNYMTKNGQQFSQPLIQRPNKDFSQLSFTNLIEAHVLRVIRQDHNIRLDKVRTALDYISKEFSTPHPLAQIEFQTDGLDLFVETIEHLVNVSRAGQLAMKDVLKHLLTRIEWDEHGLATRLFPIIHSPKGEEIGKLLYIDPRISFGRPTIAGTGIPTDVIADLYNAGDEIEAIADDYSCTQAQILAAIWFETSYAAA</sequence>
<organism evidence="2 3">
    <name type="scientific">Pseudanabaena catenata USMAC16</name>
    <dbReference type="NCBI Taxonomy" id="1855837"/>
    <lineage>
        <taxon>Bacteria</taxon>
        <taxon>Bacillati</taxon>
        <taxon>Cyanobacteriota</taxon>
        <taxon>Cyanophyceae</taxon>
        <taxon>Pseudanabaenales</taxon>
        <taxon>Pseudanabaenaceae</taxon>
        <taxon>Pseudanabaena</taxon>
    </lineage>
</organism>
<dbReference type="Gene3D" id="1.10.10.10">
    <property type="entry name" value="Winged helix-like DNA-binding domain superfamily/Winged helix DNA-binding domain"/>
    <property type="match status" value="1"/>
</dbReference>
<proteinExistence type="predicted"/>
<dbReference type="InterPro" id="IPR007367">
    <property type="entry name" value="DUF433"/>
</dbReference>
<dbReference type="InterPro" id="IPR048708">
    <property type="entry name" value="VapB45-like_HTH"/>
</dbReference>
<dbReference type="InterPro" id="IPR009057">
    <property type="entry name" value="Homeodomain-like_sf"/>
</dbReference>
<keyword evidence="3" id="KW-1185">Reference proteome</keyword>
<feature type="domain" description="Putative antitoxin VapB45-like DNA-binding HTH" evidence="1">
    <location>
        <begin position="12"/>
        <end position="91"/>
    </location>
</feature>